<dbReference type="InterPro" id="IPR025407">
    <property type="entry name" value="DUF4133"/>
</dbReference>
<reference evidence="2 3" key="1">
    <citation type="submission" date="2015-09" db="EMBL/GenBank/DDBJ databases">
        <authorList>
            <consortium name="Pathogen Informatics"/>
        </authorList>
    </citation>
    <scope>NUCLEOTIDE SEQUENCE [LARGE SCALE GENOMIC DNA]</scope>
    <source>
        <strain evidence="2 3">2789STDY5834880</strain>
    </source>
</reference>
<accession>A0A174JPS5</accession>
<name>A0A174JPS5_9BACE</name>
<feature type="transmembrane region" description="Helical" evidence="1">
    <location>
        <begin position="58"/>
        <end position="76"/>
    </location>
</feature>
<sequence length="120" mass="13877">MSDELLRAKPEKYPVNRGIGKPVEFKGLKSQYLFIFCGGLLAVFVVFIVLFMAGVNQWICIGFIVSASLLLVWQTFRLNARYGTHGLMKAAARKRHPRFIISRKAIPRLFTYKKRKEERL</sequence>
<protein>
    <submittedName>
        <fullName evidence="2">Putative transmembrane conserved protein found in conjugate transposon</fullName>
    </submittedName>
</protein>
<dbReference type="STRING" id="47678.ERS852494_01353"/>
<evidence type="ECO:0000256" key="1">
    <source>
        <dbReference type="SAM" id="Phobius"/>
    </source>
</evidence>
<gene>
    <name evidence="2" type="primary">traF_1</name>
    <name evidence="2" type="ORF">ERS852494_01353</name>
</gene>
<organism evidence="2 3">
    <name type="scientific">Bacteroides caccae</name>
    <dbReference type="NCBI Taxonomy" id="47678"/>
    <lineage>
        <taxon>Bacteria</taxon>
        <taxon>Pseudomonadati</taxon>
        <taxon>Bacteroidota</taxon>
        <taxon>Bacteroidia</taxon>
        <taxon>Bacteroidales</taxon>
        <taxon>Bacteroidaceae</taxon>
        <taxon>Bacteroides</taxon>
    </lineage>
</organism>
<keyword evidence="1" id="KW-1133">Transmembrane helix</keyword>
<proteinExistence type="predicted"/>
<dbReference type="AlphaFoldDB" id="A0A174JPS5"/>
<dbReference type="RefSeq" id="WP_004308756.1">
    <property type="nucleotide sequence ID" value="NZ_CZAI01000002.1"/>
</dbReference>
<evidence type="ECO:0000313" key="2">
    <source>
        <dbReference type="EMBL" id="CUP01794.1"/>
    </source>
</evidence>
<dbReference type="Pfam" id="PF13571">
    <property type="entry name" value="DUF4133"/>
    <property type="match status" value="1"/>
</dbReference>
<dbReference type="EMBL" id="CZAI01000002">
    <property type="protein sequence ID" value="CUP01794.1"/>
    <property type="molecule type" value="Genomic_DNA"/>
</dbReference>
<keyword evidence="1" id="KW-0472">Membrane</keyword>
<feature type="transmembrane region" description="Helical" evidence="1">
    <location>
        <begin position="32"/>
        <end position="51"/>
    </location>
</feature>
<dbReference type="Proteomes" id="UP000095657">
    <property type="component" value="Unassembled WGS sequence"/>
</dbReference>
<evidence type="ECO:0000313" key="3">
    <source>
        <dbReference type="Proteomes" id="UP000095657"/>
    </source>
</evidence>
<keyword evidence="1 2" id="KW-0812">Transmembrane</keyword>